<dbReference type="EMBL" id="CYKH01001954">
    <property type="protein sequence ID" value="CUI15262.1"/>
    <property type="molecule type" value="Genomic_DNA"/>
</dbReference>
<gene>
    <name evidence="2" type="ORF">BSAL_33495</name>
</gene>
<evidence type="ECO:0000256" key="1">
    <source>
        <dbReference type="SAM" id="MobiDB-lite"/>
    </source>
</evidence>
<organism evidence="2 3">
    <name type="scientific">Bodo saltans</name>
    <name type="common">Flagellated protozoan</name>
    <dbReference type="NCBI Taxonomy" id="75058"/>
    <lineage>
        <taxon>Eukaryota</taxon>
        <taxon>Discoba</taxon>
        <taxon>Euglenozoa</taxon>
        <taxon>Kinetoplastea</taxon>
        <taxon>Metakinetoplastina</taxon>
        <taxon>Eubodonida</taxon>
        <taxon>Bodonidae</taxon>
        <taxon>Bodo</taxon>
    </lineage>
</organism>
<name>A0A0S4KQN9_BODSA</name>
<feature type="region of interest" description="Disordered" evidence="1">
    <location>
        <begin position="1"/>
        <end position="53"/>
    </location>
</feature>
<feature type="region of interest" description="Disordered" evidence="1">
    <location>
        <begin position="65"/>
        <end position="175"/>
    </location>
</feature>
<keyword evidence="3" id="KW-1185">Reference proteome</keyword>
<protein>
    <submittedName>
        <fullName evidence="2">Uncharacterized protein</fullName>
    </submittedName>
</protein>
<feature type="compositionally biased region" description="Basic and acidic residues" evidence="1">
    <location>
        <begin position="144"/>
        <end position="169"/>
    </location>
</feature>
<dbReference type="VEuPathDB" id="TriTrypDB:BSAL_33495"/>
<feature type="compositionally biased region" description="Low complexity" evidence="1">
    <location>
        <begin position="1"/>
        <end position="13"/>
    </location>
</feature>
<feature type="compositionally biased region" description="Polar residues" evidence="1">
    <location>
        <begin position="112"/>
        <end position="135"/>
    </location>
</feature>
<reference evidence="3" key="1">
    <citation type="submission" date="2015-09" db="EMBL/GenBank/DDBJ databases">
        <authorList>
            <consortium name="Pathogen Informatics"/>
        </authorList>
    </citation>
    <scope>NUCLEOTIDE SEQUENCE [LARGE SCALE GENOMIC DNA]</scope>
    <source>
        <strain evidence="3">Lake Konstanz</strain>
    </source>
</reference>
<proteinExistence type="predicted"/>
<dbReference type="Proteomes" id="UP000051952">
    <property type="component" value="Unassembled WGS sequence"/>
</dbReference>
<evidence type="ECO:0000313" key="3">
    <source>
        <dbReference type="Proteomes" id="UP000051952"/>
    </source>
</evidence>
<accession>A0A0S4KQN9</accession>
<evidence type="ECO:0000313" key="2">
    <source>
        <dbReference type="EMBL" id="CUI15262.1"/>
    </source>
</evidence>
<feature type="compositionally biased region" description="Basic and acidic residues" evidence="1">
    <location>
        <begin position="14"/>
        <end position="24"/>
    </location>
</feature>
<feature type="compositionally biased region" description="Low complexity" evidence="1">
    <location>
        <begin position="40"/>
        <end position="53"/>
    </location>
</feature>
<dbReference type="AlphaFoldDB" id="A0A0S4KQN9"/>
<sequence>MGCGASSAAADNDAAPKRWRDREQRAKRHEARSGGVTTEGSITTLDTSTLSTGLLDDLRQKQRIETASMNPVKRWIEGIARPNDQDNADLYDPVRRHKLSMDSVAQKKRRSVTNNPSPTRDSSDATTRPSENQMSEGAGPTEQVGDHRSDDTPDASRSDAPEHSSEEPRAATQDE</sequence>